<name>A0A1C5I564_9ACTN</name>
<sequence>MPAHRSLRSLMEHYPRPMRQRMRWWKILGLAGLAGVAASGVVIARAERRRRAYTPEEIRDRLRERHAQAAGSGTPGDGPA</sequence>
<gene>
    <name evidence="2" type="ORF">GA0070560_10841</name>
</gene>
<feature type="compositionally biased region" description="Basic and acidic residues" evidence="1">
    <location>
        <begin position="55"/>
        <end position="67"/>
    </location>
</feature>
<dbReference type="EMBL" id="FMDN01000008">
    <property type="protein sequence ID" value="SCG53532.1"/>
    <property type="molecule type" value="Genomic_DNA"/>
</dbReference>
<feature type="region of interest" description="Disordered" evidence="1">
    <location>
        <begin position="55"/>
        <end position="80"/>
    </location>
</feature>
<evidence type="ECO:0000313" key="2">
    <source>
        <dbReference type="EMBL" id="SCG53532.1"/>
    </source>
</evidence>
<accession>A0A1C5I564</accession>
<evidence type="ECO:0000256" key="1">
    <source>
        <dbReference type="SAM" id="MobiDB-lite"/>
    </source>
</evidence>
<dbReference type="AlphaFoldDB" id="A0A1C5I564"/>
<proteinExistence type="predicted"/>
<protein>
    <submittedName>
        <fullName evidence="2">Uncharacterized protein</fullName>
    </submittedName>
</protein>
<dbReference type="STRING" id="47864.GA0070560_10841"/>
<reference evidence="3" key="1">
    <citation type="submission" date="2016-06" db="EMBL/GenBank/DDBJ databases">
        <authorList>
            <person name="Varghese N."/>
        </authorList>
    </citation>
    <scope>NUCLEOTIDE SEQUENCE [LARGE SCALE GENOMIC DNA]</scope>
    <source>
        <strain evidence="3">DSM 43171</strain>
    </source>
</reference>
<evidence type="ECO:0000313" key="3">
    <source>
        <dbReference type="Proteomes" id="UP000199408"/>
    </source>
</evidence>
<organism evidence="2 3">
    <name type="scientific">Micromonospora halophytica</name>
    <dbReference type="NCBI Taxonomy" id="47864"/>
    <lineage>
        <taxon>Bacteria</taxon>
        <taxon>Bacillati</taxon>
        <taxon>Actinomycetota</taxon>
        <taxon>Actinomycetes</taxon>
        <taxon>Micromonosporales</taxon>
        <taxon>Micromonosporaceae</taxon>
        <taxon>Micromonospora</taxon>
    </lineage>
</organism>
<dbReference type="Proteomes" id="UP000199408">
    <property type="component" value="Unassembled WGS sequence"/>
</dbReference>
<keyword evidence="3" id="KW-1185">Reference proteome</keyword>